<dbReference type="EC" id="7.3.2.6" evidence="8"/>
<dbReference type="SUPFAM" id="SSF50331">
    <property type="entry name" value="MOP-like"/>
    <property type="match status" value="1"/>
</dbReference>
<dbReference type="GO" id="GO:0005524">
    <property type="term" value="F:ATP binding"/>
    <property type="evidence" value="ECO:0007669"/>
    <property type="project" value="UniProtKB-KW"/>
</dbReference>
<keyword evidence="5" id="KW-0067">ATP-binding</keyword>
<sequence>MLKIENLKKKLAYFTLEIDNLEIRKKDYFVFLGLSGSGKTTLLEIIAGFRKPDSGRIILNGEDITNKPICERKIVMCHGKYLFPHLSVKDNIGYGIKDRKIREEKVREVSKSLGIEHLLNRKPETLSMGEQQRVALARALVVEPEIILLDEPLNSLDRLNHENLILELKRIYGDSDLTFIHVTHDFIEAIALAKRMAIIRNGRIEQYGDVEEILNKPKNEFVARFVGYKNFLKGKIKKEDDSYIFEGDLDIYLDGGYECGDATLAIRPEDIVLVGDGRGCRYHLRNNNVFEVEVVDVYQLSLSTVEAIVDVGGVYLTCELMKSKAYRMGLKKGMVVKASISSSVVIRK</sequence>
<dbReference type="PATRIC" id="fig|647171.4.peg.731"/>
<gene>
    <name evidence="12" type="ORF">MetfoDRAFT_0742</name>
</gene>
<comment type="catalytic activity">
    <reaction evidence="10">
        <text>tungstate(in) + ATP + H2O = tungstate(out) + ADP + phosphate + H(+)</text>
        <dbReference type="Rhea" id="RHEA:35027"/>
        <dbReference type="ChEBI" id="CHEBI:15377"/>
        <dbReference type="ChEBI" id="CHEBI:15378"/>
        <dbReference type="ChEBI" id="CHEBI:30616"/>
        <dbReference type="ChEBI" id="CHEBI:43474"/>
        <dbReference type="ChEBI" id="CHEBI:46502"/>
        <dbReference type="ChEBI" id="CHEBI:456216"/>
        <dbReference type="EC" id="7.3.2.6"/>
    </reaction>
</comment>
<comment type="subunit">
    <text evidence="7">The complex is composed of two ATP-binding proteins (WtpC), two transmembrane proteins (WtpB) and a solute-binding protein (WtpA).</text>
</comment>
<evidence type="ECO:0000259" key="11">
    <source>
        <dbReference type="PROSITE" id="PS50893"/>
    </source>
</evidence>
<dbReference type="OrthoDB" id="18368at2157"/>
<dbReference type="Proteomes" id="UP000003706">
    <property type="component" value="Unassembled WGS sequence"/>
</dbReference>
<dbReference type="EMBL" id="AGJL01000014">
    <property type="protein sequence ID" value="EHP87429.1"/>
    <property type="molecule type" value="Genomic_DNA"/>
</dbReference>
<dbReference type="InterPro" id="IPR027417">
    <property type="entry name" value="P-loop_NTPase"/>
</dbReference>
<dbReference type="GO" id="GO:0005886">
    <property type="term" value="C:plasma membrane"/>
    <property type="evidence" value="ECO:0007669"/>
    <property type="project" value="UniProtKB-SubCell"/>
</dbReference>
<dbReference type="Gene3D" id="2.40.50.100">
    <property type="match status" value="1"/>
</dbReference>
<dbReference type="Pfam" id="PF00005">
    <property type="entry name" value="ABC_tran"/>
    <property type="match status" value="1"/>
</dbReference>
<keyword evidence="13" id="KW-1185">Reference proteome</keyword>
<evidence type="ECO:0000256" key="9">
    <source>
        <dbReference type="ARBA" id="ARBA00041133"/>
    </source>
</evidence>
<dbReference type="SUPFAM" id="SSF52540">
    <property type="entry name" value="P-loop containing nucleoside triphosphate hydrolases"/>
    <property type="match status" value="1"/>
</dbReference>
<dbReference type="RefSeq" id="WP_007044181.1">
    <property type="nucleotide sequence ID" value="NZ_AGJL01000014.1"/>
</dbReference>
<dbReference type="PANTHER" id="PTHR42781">
    <property type="entry name" value="SPERMIDINE/PUTRESCINE IMPORT ATP-BINDING PROTEIN POTA"/>
    <property type="match status" value="1"/>
</dbReference>
<dbReference type="Gene3D" id="3.40.50.300">
    <property type="entry name" value="P-loop containing nucleotide triphosphate hydrolases"/>
    <property type="match status" value="1"/>
</dbReference>
<dbReference type="InterPro" id="IPR008995">
    <property type="entry name" value="Mo/tungstate-bd_C_term_dom"/>
</dbReference>
<protein>
    <recommendedName>
        <fullName evidence="9">Molybdate/tungstate import ATP-binding protein WtpC</fullName>
        <ecNumber evidence="8">7.3.2.6</ecNumber>
    </recommendedName>
</protein>
<accession>H1KY69</accession>
<evidence type="ECO:0000256" key="7">
    <source>
        <dbReference type="ARBA" id="ARBA00038781"/>
    </source>
</evidence>
<dbReference type="InterPro" id="IPR003439">
    <property type="entry name" value="ABC_transporter-like_ATP-bd"/>
</dbReference>
<dbReference type="InterPro" id="IPR003593">
    <property type="entry name" value="AAA+_ATPase"/>
</dbReference>
<dbReference type="GO" id="GO:1901238">
    <property type="term" value="F:ABC-type tungstate transporter activity"/>
    <property type="evidence" value="ECO:0007669"/>
    <property type="project" value="UniProtKB-EC"/>
</dbReference>
<dbReference type="PROSITE" id="PS50893">
    <property type="entry name" value="ABC_TRANSPORTER_2"/>
    <property type="match status" value="1"/>
</dbReference>
<evidence type="ECO:0000256" key="6">
    <source>
        <dbReference type="ARBA" id="ARBA00038307"/>
    </source>
</evidence>
<evidence type="ECO:0000313" key="12">
    <source>
        <dbReference type="EMBL" id="EHP87429.1"/>
    </source>
</evidence>
<evidence type="ECO:0000256" key="3">
    <source>
        <dbReference type="ARBA" id="ARBA00022505"/>
    </source>
</evidence>
<reference evidence="12 13" key="1">
    <citation type="submission" date="2011-09" db="EMBL/GenBank/DDBJ databases">
        <title>The draft genome of Methanotorris formicicus Mc-S-70.</title>
        <authorList>
            <consortium name="US DOE Joint Genome Institute (JGI-PGF)"/>
            <person name="Lucas S."/>
            <person name="Han J."/>
            <person name="Lapidus A."/>
            <person name="Cheng J.-F."/>
            <person name="Goodwin L."/>
            <person name="Pitluck S."/>
            <person name="Peters L."/>
            <person name="Land M.L."/>
            <person name="Hauser L."/>
            <person name="Sieprawska-Lupa M."/>
            <person name="Takai K."/>
            <person name="Miyazaki J."/>
            <person name="Whitman W."/>
            <person name="Woyke T.J."/>
        </authorList>
    </citation>
    <scope>NUCLEOTIDE SEQUENCE [LARGE SCALE GENOMIC DNA]</scope>
    <source>
        <strain evidence="12 13">Mc-S-70</strain>
    </source>
</reference>
<dbReference type="STRING" id="647171.MetfoDRAFT_0742"/>
<feature type="domain" description="ABC transporter" evidence="11">
    <location>
        <begin position="2"/>
        <end position="226"/>
    </location>
</feature>
<evidence type="ECO:0000256" key="1">
    <source>
        <dbReference type="ARBA" id="ARBA00004202"/>
    </source>
</evidence>
<dbReference type="SMART" id="SM00382">
    <property type="entry name" value="AAA"/>
    <property type="match status" value="1"/>
</dbReference>
<keyword evidence="3" id="KW-0500">Molybdenum</keyword>
<dbReference type="InterPro" id="IPR050093">
    <property type="entry name" value="ABC_SmlMolc_Importer"/>
</dbReference>
<dbReference type="GO" id="GO:0016887">
    <property type="term" value="F:ATP hydrolysis activity"/>
    <property type="evidence" value="ECO:0007669"/>
    <property type="project" value="InterPro"/>
</dbReference>
<comment type="caution">
    <text evidence="12">The sequence shown here is derived from an EMBL/GenBank/DDBJ whole genome shotgun (WGS) entry which is preliminary data.</text>
</comment>
<dbReference type="PANTHER" id="PTHR42781:SF4">
    <property type="entry name" value="SPERMIDINE_PUTRESCINE IMPORT ATP-BINDING PROTEIN POTA"/>
    <property type="match status" value="1"/>
</dbReference>
<comment type="subcellular location">
    <subcellularLocation>
        <location evidence="1">Cell membrane</location>
        <topology evidence="1">Peripheral membrane protein</topology>
    </subcellularLocation>
</comment>
<evidence type="ECO:0000256" key="10">
    <source>
        <dbReference type="ARBA" id="ARBA00047936"/>
    </source>
</evidence>
<keyword evidence="2" id="KW-0813">Transport</keyword>
<evidence type="ECO:0000313" key="13">
    <source>
        <dbReference type="Proteomes" id="UP000003706"/>
    </source>
</evidence>
<evidence type="ECO:0000256" key="2">
    <source>
        <dbReference type="ARBA" id="ARBA00022448"/>
    </source>
</evidence>
<proteinExistence type="inferred from homology"/>
<evidence type="ECO:0000256" key="4">
    <source>
        <dbReference type="ARBA" id="ARBA00022741"/>
    </source>
</evidence>
<evidence type="ECO:0000256" key="8">
    <source>
        <dbReference type="ARBA" id="ARBA00039025"/>
    </source>
</evidence>
<evidence type="ECO:0000256" key="5">
    <source>
        <dbReference type="ARBA" id="ARBA00022840"/>
    </source>
</evidence>
<name>H1KY69_9EURY</name>
<comment type="similarity">
    <text evidence="6">Belongs to the ABC transporter superfamily. Sulfate/tungstate importer (TC 3.A.1.6) family.</text>
</comment>
<organism evidence="12 13">
    <name type="scientific">Methanotorris formicicus Mc-S-70</name>
    <dbReference type="NCBI Taxonomy" id="647171"/>
    <lineage>
        <taxon>Archaea</taxon>
        <taxon>Methanobacteriati</taxon>
        <taxon>Methanobacteriota</taxon>
        <taxon>Methanomada group</taxon>
        <taxon>Methanococci</taxon>
        <taxon>Methanococcales</taxon>
        <taxon>Methanocaldococcaceae</taxon>
        <taxon>Methanotorris</taxon>
    </lineage>
</organism>
<dbReference type="AlphaFoldDB" id="H1KY69"/>
<keyword evidence="4" id="KW-0547">Nucleotide-binding</keyword>